<comment type="cofactor">
    <cofactor evidence="10">
        <name>K(+)</name>
        <dbReference type="ChEBI" id="CHEBI:29103"/>
    </cofactor>
    <text evidence="10">Binds 1 potassium ion per subunit.</text>
</comment>
<evidence type="ECO:0000256" key="5">
    <source>
        <dbReference type="ARBA" id="ARBA00022741"/>
    </source>
</evidence>
<feature type="binding site" evidence="10">
    <location>
        <position position="121"/>
    </location>
    <ligand>
        <name>K(+)</name>
        <dbReference type="ChEBI" id="CHEBI:29103"/>
    </ligand>
</feature>
<dbReference type="GO" id="GO:0000166">
    <property type="term" value="F:nucleotide binding"/>
    <property type="evidence" value="ECO:0007669"/>
    <property type="project" value="UniProtKB-KW"/>
</dbReference>
<dbReference type="OrthoDB" id="10064708at2759"/>
<evidence type="ECO:0000259" key="11">
    <source>
        <dbReference type="PROSITE" id="PS51385"/>
    </source>
</evidence>
<feature type="binding site" evidence="10">
    <location>
        <position position="156"/>
    </location>
    <ligand>
        <name>(6S)-NADPHX</name>
        <dbReference type="ChEBI" id="CHEBI:64076"/>
    </ligand>
</feature>
<dbReference type="SUPFAM" id="SSF64153">
    <property type="entry name" value="YjeF N-terminal domain-like"/>
    <property type="match status" value="1"/>
</dbReference>
<dbReference type="Proteomes" id="UP000774326">
    <property type="component" value="Unassembled WGS sequence"/>
</dbReference>
<evidence type="ECO:0000256" key="7">
    <source>
        <dbReference type="ARBA" id="ARBA00022958"/>
    </source>
</evidence>
<keyword evidence="10" id="KW-0496">Mitochondrion</keyword>
<comment type="similarity">
    <text evidence="10">Belongs to the NnrE/AIBP family.</text>
</comment>
<keyword evidence="6" id="KW-0521">NADP</keyword>
<dbReference type="GO" id="GO:0052856">
    <property type="term" value="F:NAD(P)HX epimerase activity"/>
    <property type="evidence" value="ECO:0007669"/>
    <property type="project" value="UniProtKB-UniRule"/>
</dbReference>
<dbReference type="HAMAP" id="MF_01966">
    <property type="entry name" value="NADHX_epimerase"/>
    <property type="match status" value="1"/>
</dbReference>
<dbReference type="AlphaFoldDB" id="A0A9P8Q7X4"/>
<evidence type="ECO:0000256" key="2">
    <source>
        <dbReference type="ARBA" id="ARBA00000909"/>
    </source>
</evidence>
<proteinExistence type="inferred from homology"/>
<evidence type="ECO:0000256" key="1">
    <source>
        <dbReference type="ARBA" id="ARBA00000013"/>
    </source>
</evidence>
<dbReference type="EC" id="5.1.99.6" evidence="3 10"/>
<feature type="binding site" evidence="10">
    <location>
        <position position="61"/>
    </location>
    <ligand>
        <name>K(+)</name>
        <dbReference type="ChEBI" id="CHEBI:29103"/>
    </ligand>
</feature>
<dbReference type="PROSITE" id="PS51385">
    <property type="entry name" value="YJEF_N"/>
    <property type="match status" value="1"/>
</dbReference>
<dbReference type="InterPro" id="IPR036652">
    <property type="entry name" value="YjeF_N_dom_sf"/>
</dbReference>
<evidence type="ECO:0000256" key="9">
    <source>
        <dbReference type="ARBA" id="ARBA00023235"/>
    </source>
</evidence>
<comment type="catalytic activity">
    <reaction evidence="1 10">
        <text>(6R)-NADHX = (6S)-NADHX</text>
        <dbReference type="Rhea" id="RHEA:32215"/>
        <dbReference type="ChEBI" id="CHEBI:64074"/>
        <dbReference type="ChEBI" id="CHEBI:64075"/>
        <dbReference type="EC" id="5.1.99.6"/>
    </reaction>
</comment>
<comment type="catalytic activity">
    <reaction evidence="2 10">
        <text>(6R)-NADPHX = (6S)-NADPHX</text>
        <dbReference type="Rhea" id="RHEA:32227"/>
        <dbReference type="ChEBI" id="CHEBI:64076"/>
        <dbReference type="ChEBI" id="CHEBI:64077"/>
        <dbReference type="EC" id="5.1.99.6"/>
    </reaction>
</comment>
<name>A0A9P8Q7X4_WICPI</name>
<dbReference type="GO" id="GO:0005739">
    <property type="term" value="C:mitochondrion"/>
    <property type="evidence" value="ECO:0007669"/>
    <property type="project" value="UniProtKB-SubCell"/>
</dbReference>
<protein>
    <recommendedName>
        <fullName evidence="3 10">NAD(P)H-hydrate epimerase</fullName>
        <ecNumber evidence="3 10">5.1.99.6</ecNumber>
    </recommendedName>
    <alternativeName>
        <fullName evidence="10">NAD(P)HX epimerase</fullName>
    </alternativeName>
</protein>
<evidence type="ECO:0000256" key="6">
    <source>
        <dbReference type="ARBA" id="ARBA00022857"/>
    </source>
</evidence>
<dbReference type="GO" id="GO:0046872">
    <property type="term" value="F:metal ion binding"/>
    <property type="evidence" value="ECO:0007669"/>
    <property type="project" value="UniProtKB-KW"/>
</dbReference>
<dbReference type="PANTHER" id="PTHR13232">
    <property type="entry name" value="NAD(P)H-HYDRATE EPIMERASE"/>
    <property type="match status" value="1"/>
</dbReference>
<evidence type="ECO:0000256" key="4">
    <source>
        <dbReference type="ARBA" id="ARBA00022723"/>
    </source>
</evidence>
<dbReference type="Pfam" id="PF03853">
    <property type="entry name" value="YjeF_N"/>
    <property type="match status" value="1"/>
</dbReference>
<feature type="domain" description="YjeF N-terminal" evidence="11">
    <location>
        <begin position="12"/>
        <end position="221"/>
    </location>
</feature>
<dbReference type="InterPro" id="IPR004443">
    <property type="entry name" value="YjeF_N_dom"/>
</dbReference>
<dbReference type="Gene3D" id="3.40.50.10260">
    <property type="entry name" value="YjeF N-terminal domain"/>
    <property type="match status" value="1"/>
</dbReference>
<comment type="caution">
    <text evidence="10">Lacks conserved residue(s) required for the propagation of feature annotation.</text>
</comment>
<dbReference type="EMBL" id="JAEUBG010002406">
    <property type="protein sequence ID" value="KAH3684565.1"/>
    <property type="molecule type" value="Genomic_DNA"/>
</dbReference>
<sequence>MHPVKVLSAKLAAQVDVELMSTGGFSLDQLMELAGLSVAEATYKSFPTLKNVLIIAGPGNNGGDGLVAARHLKLWGYDPKIYYPKPSKNDIFKSLQTQLHNLNIEFISDLSQLSTFQLIIDGIFGFSFQTGEIREPFKSIIDQINQSPNTPLLSIDIPSGWDVDHGYVPGAIREPQVLVSLTAPKPVVNHLNLNKVQHYVGGRFIGTEFANKFGIDVFEYKGYDQVWHQHQRSQHYPTYYQTSSNLHWYYCVVVVVVAVAERRLLVAAAVVEEIGTGSFVAEVEVGSIAVVEVAGSTAVAAVEEVDRTAVVEEMRWKATC</sequence>
<keyword evidence="7 10" id="KW-0630">Potassium</keyword>
<evidence type="ECO:0000256" key="10">
    <source>
        <dbReference type="HAMAP-Rule" id="MF_03159"/>
    </source>
</evidence>
<comment type="function">
    <text evidence="10">Catalyzes the epimerization of the S- and R-forms of NAD(P)HX, a damaged form of NAD(P)H that is a result of enzymatic or heat-dependent hydration. This is a prerequisite for the S-specific NAD(P)H-hydrate dehydratase to allow the repair of both epimers of NAD(P)HX.</text>
</comment>
<feature type="binding site" evidence="10">
    <location>
        <begin position="60"/>
        <end position="64"/>
    </location>
    <ligand>
        <name>(6S)-NADPHX</name>
        <dbReference type="ChEBI" id="CHEBI:64076"/>
    </ligand>
</feature>
<evidence type="ECO:0000313" key="13">
    <source>
        <dbReference type="Proteomes" id="UP000774326"/>
    </source>
</evidence>
<gene>
    <name evidence="12" type="ORF">WICPIJ_004455</name>
</gene>
<dbReference type="PANTHER" id="PTHR13232:SF10">
    <property type="entry name" value="NAD(P)H-HYDRATE EPIMERASE"/>
    <property type="match status" value="1"/>
</dbReference>
<reference evidence="12" key="2">
    <citation type="submission" date="2021-01" db="EMBL/GenBank/DDBJ databases">
        <authorList>
            <person name="Schikora-Tamarit M.A."/>
        </authorList>
    </citation>
    <scope>NUCLEOTIDE SEQUENCE</scope>
    <source>
        <strain evidence="12">CBS2887</strain>
    </source>
</reference>
<dbReference type="NCBIfam" id="TIGR00197">
    <property type="entry name" value="yjeF_nterm"/>
    <property type="match status" value="1"/>
</dbReference>
<keyword evidence="4 10" id="KW-0479">Metal-binding</keyword>
<dbReference type="InterPro" id="IPR032976">
    <property type="entry name" value="YJEFN_prot_NAXE-like"/>
</dbReference>
<keyword evidence="5 10" id="KW-0547">Nucleotide-binding</keyword>
<comment type="caution">
    <text evidence="12">The sequence shown here is derived from an EMBL/GenBank/DDBJ whole genome shotgun (WGS) entry which is preliminary data.</text>
</comment>
<keyword evidence="13" id="KW-1185">Reference proteome</keyword>
<organism evidence="12 13">
    <name type="scientific">Wickerhamomyces pijperi</name>
    <name type="common">Yeast</name>
    <name type="synonym">Pichia pijperi</name>
    <dbReference type="NCBI Taxonomy" id="599730"/>
    <lineage>
        <taxon>Eukaryota</taxon>
        <taxon>Fungi</taxon>
        <taxon>Dikarya</taxon>
        <taxon>Ascomycota</taxon>
        <taxon>Saccharomycotina</taxon>
        <taxon>Saccharomycetes</taxon>
        <taxon>Phaffomycetales</taxon>
        <taxon>Wickerhamomycetaceae</taxon>
        <taxon>Wickerhamomyces</taxon>
    </lineage>
</organism>
<keyword evidence="10" id="KW-0963">Cytoplasm</keyword>
<comment type="subcellular location">
    <subcellularLocation>
        <location evidence="10">Cytoplasm</location>
    </subcellularLocation>
    <subcellularLocation>
        <location evidence="10">Mitochondrion</location>
    </subcellularLocation>
</comment>
<feature type="binding site" evidence="10">
    <location>
        <position position="159"/>
    </location>
    <ligand>
        <name>K(+)</name>
        <dbReference type="ChEBI" id="CHEBI:29103"/>
    </ligand>
</feature>
<reference evidence="12" key="1">
    <citation type="journal article" date="2021" name="Open Biol.">
        <title>Shared evolutionary footprints suggest mitochondrial oxidative damage underlies multiple complex I losses in fungi.</title>
        <authorList>
            <person name="Schikora-Tamarit M.A."/>
            <person name="Marcet-Houben M."/>
            <person name="Nosek J."/>
            <person name="Gabaldon T."/>
        </authorList>
    </citation>
    <scope>NUCLEOTIDE SEQUENCE</scope>
    <source>
        <strain evidence="12">CBS2887</strain>
    </source>
</reference>
<evidence type="ECO:0000256" key="3">
    <source>
        <dbReference type="ARBA" id="ARBA00012228"/>
    </source>
</evidence>
<accession>A0A9P8Q7X4</accession>
<keyword evidence="9 10" id="KW-0413">Isomerase</keyword>
<evidence type="ECO:0000313" key="12">
    <source>
        <dbReference type="EMBL" id="KAH3684565.1"/>
    </source>
</evidence>
<evidence type="ECO:0000256" key="8">
    <source>
        <dbReference type="ARBA" id="ARBA00023027"/>
    </source>
</evidence>
<keyword evidence="8 10" id="KW-0520">NAD</keyword>